<accession>A0ABR7K3F6</accession>
<gene>
    <name evidence="2" type="ORF">H8891_07475</name>
</gene>
<feature type="transmembrane region" description="Helical" evidence="1">
    <location>
        <begin position="6"/>
        <end position="26"/>
    </location>
</feature>
<comment type="caution">
    <text evidence="2">The sequence shown here is derived from an EMBL/GenBank/DDBJ whole genome shotgun (WGS) entry which is preliminary data.</text>
</comment>
<sequence length="109" mass="12318">MSKKTIIGGYILIVMMVILVSISYSSKIDNPFIGLKGMAQISIGKEKVEKISDEPLRYISKSYEDFTSYMESKGYTVEQMGRGFQLQKGNESKLLVSEGFMGMYEIFSE</sequence>
<proteinExistence type="predicted"/>
<keyword evidence="1" id="KW-0472">Membrane</keyword>
<dbReference type="EMBL" id="JACRWD010000001">
    <property type="protein sequence ID" value="MBC6003638.1"/>
    <property type="molecule type" value="Genomic_DNA"/>
</dbReference>
<dbReference type="RefSeq" id="WP_187005858.1">
    <property type="nucleotide sequence ID" value="NZ_JACRWD010000001.1"/>
</dbReference>
<reference evidence="2 3" key="1">
    <citation type="submission" date="2020-08" db="EMBL/GenBank/DDBJ databases">
        <authorList>
            <person name="Liu C."/>
            <person name="Sun Q."/>
        </authorList>
    </citation>
    <scope>NUCLEOTIDE SEQUENCE [LARGE SCALE GENOMIC DNA]</scope>
    <source>
        <strain evidence="2 3">NSJ-45</strain>
    </source>
</reference>
<protein>
    <submittedName>
        <fullName evidence="2">Uncharacterized protein</fullName>
    </submittedName>
</protein>
<keyword evidence="3" id="KW-1185">Reference proteome</keyword>
<dbReference type="Proteomes" id="UP000611796">
    <property type="component" value="Unassembled WGS sequence"/>
</dbReference>
<organism evidence="2 3">
    <name type="scientific">Paeniclostridium hominis</name>
    <dbReference type="NCBI Taxonomy" id="2764329"/>
    <lineage>
        <taxon>Bacteria</taxon>
        <taxon>Bacillati</taxon>
        <taxon>Bacillota</taxon>
        <taxon>Clostridia</taxon>
        <taxon>Peptostreptococcales</taxon>
        <taxon>Peptostreptococcaceae</taxon>
        <taxon>Paeniclostridium</taxon>
    </lineage>
</organism>
<evidence type="ECO:0000256" key="1">
    <source>
        <dbReference type="SAM" id="Phobius"/>
    </source>
</evidence>
<keyword evidence="1" id="KW-1133">Transmembrane helix</keyword>
<keyword evidence="1" id="KW-0812">Transmembrane</keyword>
<name>A0ABR7K3F6_9FIRM</name>
<evidence type="ECO:0000313" key="3">
    <source>
        <dbReference type="Proteomes" id="UP000611796"/>
    </source>
</evidence>
<evidence type="ECO:0000313" key="2">
    <source>
        <dbReference type="EMBL" id="MBC6003638.1"/>
    </source>
</evidence>